<feature type="domain" description="HpcH/HpaI aldolase/citrate lyase" evidence="4">
    <location>
        <begin position="26"/>
        <end position="242"/>
    </location>
</feature>
<comment type="caution">
    <text evidence="5">The sequence shown here is derived from an EMBL/GenBank/DDBJ whole genome shotgun (WGS) entry which is preliminary data.</text>
</comment>
<dbReference type="PATRIC" id="fig|472175.3.peg.1331"/>
<dbReference type="PANTHER" id="PTHR30502:SF0">
    <property type="entry name" value="PHOSPHOENOLPYRUVATE CARBOXYLASE FAMILY PROTEIN"/>
    <property type="match status" value="1"/>
</dbReference>
<evidence type="ECO:0000259" key="4">
    <source>
        <dbReference type="Pfam" id="PF03328"/>
    </source>
</evidence>
<gene>
    <name evidence="5" type="ORF">EL18_01318</name>
</gene>
<sequence length="259" mass="28304">MILPTLAQRLRAGNTVLSSWSCIPEALTVEAISRLGFEAITLDMQHGGHSDDSVIRSLGAVNRRICHPVVRIPVGRFDMASRALDFGAEAVIAPMINNVEDARAFARATKYPPLGQRSWGPVFAMPRADASDGQEWLEQQNHETISYAMIETREAYEAVDEILAVEGIDGVFVGPADFSIAWSSGRKLDPSLDDMMEAIELIATKAINAGKLAALYCPDPREVGKYHRMGYRFFALGSDFGYLARGAESFIATAHGSIR</sequence>
<organism evidence="5 6">
    <name type="scientific">Nitratireductor basaltis</name>
    <dbReference type="NCBI Taxonomy" id="472175"/>
    <lineage>
        <taxon>Bacteria</taxon>
        <taxon>Pseudomonadati</taxon>
        <taxon>Pseudomonadota</taxon>
        <taxon>Alphaproteobacteria</taxon>
        <taxon>Hyphomicrobiales</taxon>
        <taxon>Phyllobacteriaceae</taxon>
        <taxon>Nitratireductor</taxon>
    </lineage>
</organism>
<keyword evidence="3" id="KW-0456">Lyase</keyword>
<dbReference type="InterPro" id="IPR005000">
    <property type="entry name" value="Aldolase/citrate-lyase_domain"/>
</dbReference>
<dbReference type="InterPro" id="IPR015813">
    <property type="entry name" value="Pyrv/PenolPyrv_kinase-like_dom"/>
</dbReference>
<dbReference type="Gene3D" id="3.20.20.60">
    <property type="entry name" value="Phosphoenolpyruvate-binding domains"/>
    <property type="match status" value="1"/>
</dbReference>
<dbReference type="PANTHER" id="PTHR30502">
    <property type="entry name" value="2-KETO-3-DEOXY-L-RHAMNONATE ALDOLASE"/>
    <property type="match status" value="1"/>
</dbReference>
<accession>A0A084UBF1</accession>
<evidence type="ECO:0000313" key="5">
    <source>
        <dbReference type="EMBL" id="KFB10287.1"/>
    </source>
</evidence>
<evidence type="ECO:0000256" key="1">
    <source>
        <dbReference type="ARBA" id="ARBA00005568"/>
    </source>
</evidence>
<evidence type="ECO:0000256" key="3">
    <source>
        <dbReference type="ARBA" id="ARBA00023239"/>
    </source>
</evidence>
<comment type="similarity">
    <text evidence="1">Belongs to the HpcH/HpaI aldolase family.</text>
</comment>
<dbReference type="Pfam" id="PF03328">
    <property type="entry name" value="HpcH_HpaI"/>
    <property type="match status" value="1"/>
</dbReference>
<dbReference type="InterPro" id="IPR040442">
    <property type="entry name" value="Pyrv_kinase-like_dom_sf"/>
</dbReference>
<keyword evidence="2" id="KW-0479">Metal-binding</keyword>
<keyword evidence="6" id="KW-1185">Reference proteome</keyword>
<dbReference type="GO" id="GO:0016832">
    <property type="term" value="F:aldehyde-lyase activity"/>
    <property type="evidence" value="ECO:0007669"/>
    <property type="project" value="TreeGrafter"/>
</dbReference>
<proteinExistence type="inferred from homology"/>
<dbReference type="Proteomes" id="UP000053675">
    <property type="component" value="Unassembled WGS sequence"/>
</dbReference>
<protein>
    <submittedName>
        <fullName evidence="5">HpcH/HpaI aldolase</fullName>
    </submittedName>
</protein>
<reference evidence="5 6" key="1">
    <citation type="submission" date="2014-05" db="EMBL/GenBank/DDBJ databases">
        <title>Draft Genome Sequence of Nitratireductor basaltis Strain UMTGB225, A Marine Bacterium Isolated from Green Barrel Tunicate.</title>
        <authorList>
            <person name="Gan H.Y."/>
        </authorList>
    </citation>
    <scope>NUCLEOTIDE SEQUENCE [LARGE SCALE GENOMIC DNA]</scope>
    <source>
        <strain evidence="5 6">UMTGB225</strain>
    </source>
</reference>
<dbReference type="AlphaFoldDB" id="A0A084UBF1"/>
<dbReference type="InterPro" id="IPR050251">
    <property type="entry name" value="HpcH-HpaI_aldolase"/>
</dbReference>
<dbReference type="SUPFAM" id="SSF51621">
    <property type="entry name" value="Phosphoenolpyruvate/pyruvate domain"/>
    <property type="match status" value="1"/>
</dbReference>
<evidence type="ECO:0000256" key="2">
    <source>
        <dbReference type="ARBA" id="ARBA00022723"/>
    </source>
</evidence>
<dbReference type="GO" id="GO:0005737">
    <property type="term" value="C:cytoplasm"/>
    <property type="evidence" value="ECO:0007669"/>
    <property type="project" value="TreeGrafter"/>
</dbReference>
<dbReference type="EMBL" id="JMQM01000001">
    <property type="protein sequence ID" value="KFB10287.1"/>
    <property type="molecule type" value="Genomic_DNA"/>
</dbReference>
<dbReference type="GO" id="GO:0046872">
    <property type="term" value="F:metal ion binding"/>
    <property type="evidence" value="ECO:0007669"/>
    <property type="project" value="UniProtKB-KW"/>
</dbReference>
<name>A0A084UBF1_9HYPH</name>
<dbReference type="eggNOG" id="COG3836">
    <property type="taxonomic scope" value="Bacteria"/>
</dbReference>
<dbReference type="STRING" id="472175.EL18_01318"/>
<evidence type="ECO:0000313" key="6">
    <source>
        <dbReference type="Proteomes" id="UP000053675"/>
    </source>
</evidence>